<dbReference type="SUPFAM" id="SSF52096">
    <property type="entry name" value="ClpP/crotonase"/>
    <property type="match status" value="1"/>
</dbReference>
<evidence type="ECO:0000256" key="3">
    <source>
        <dbReference type="SAM" id="MobiDB-lite"/>
    </source>
</evidence>
<reference evidence="4" key="1">
    <citation type="submission" date="2025-08" db="UniProtKB">
        <authorList>
            <consortium name="Ensembl"/>
        </authorList>
    </citation>
    <scope>IDENTIFICATION</scope>
</reference>
<dbReference type="GO" id="GO:0004252">
    <property type="term" value="F:serine-type endopeptidase activity"/>
    <property type="evidence" value="ECO:0007669"/>
    <property type="project" value="InterPro"/>
</dbReference>
<reference evidence="4" key="2">
    <citation type="submission" date="2025-09" db="UniProtKB">
        <authorList>
            <consortium name="Ensembl"/>
        </authorList>
    </citation>
    <scope>IDENTIFICATION</scope>
</reference>
<feature type="compositionally biased region" description="Polar residues" evidence="3">
    <location>
        <begin position="114"/>
        <end position="125"/>
    </location>
</feature>
<protein>
    <recommendedName>
        <fullName evidence="2">ATP-dependent Clp protease proteolytic subunit</fullName>
    </recommendedName>
</protein>
<name>A0A8C5QVA3_9ANUR</name>
<accession>A0A8C5QVA3</accession>
<dbReference type="GO" id="GO:0006515">
    <property type="term" value="P:protein quality control for misfolded or incompletely synthesized proteins"/>
    <property type="evidence" value="ECO:0007669"/>
    <property type="project" value="TreeGrafter"/>
</dbReference>
<dbReference type="Pfam" id="PF00574">
    <property type="entry name" value="CLP_protease"/>
    <property type="match status" value="1"/>
</dbReference>
<dbReference type="InterPro" id="IPR023562">
    <property type="entry name" value="ClpP/TepA"/>
</dbReference>
<evidence type="ECO:0000313" key="4">
    <source>
        <dbReference type="Ensembl" id="ENSLLEP00000043539.1"/>
    </source>
</evidence>
<dbReference type="GeneTree" id="ENSGT00390000005830"/>
<evidence type="ECO:0000256" key="1">
    <source>
        <dbReference type="ARBA" id="ARBA00007039"/>
    </source>
</evidence>
<dbReference type="InterPro" id="IPR001907">
    <property type="entry name" value="ClpP"/>
</dbReference>
<dbReference type="PANTHER" id="PTHR10381">
    <property type="entry name" value="ATP-DEPENDENT CLP PROTEASE PROTEOLYTIC SUBUNIT"/>
    <property type="match status" value="1"/>
</dbReference>
<dbReference type="InterPro" id="IPR029045">
    <property type="entry name" value="ClpP/crotonase-like_dom_sf"/>
</dbReference>
<dbReference type="AlphaFoldDB" id="A0A8C5QVA3"/>
<evidence type="ECO:0000256" key="2">
    <source>
        <dbReference type="RuleBase" id="RU003567"/>
    </source>
</evidence>
<sequence>MQYILSACGAGSQHGVPPRRQDQRDATLSAKLQNHDPPAGQRTRDQATDIAIQAEEILKLKKQINEIYAKHTQQDRYMSPTEAQEFGILDKVLVHLPQDGEDEPELITKHDGQSPPTAGSTLGSI</sequence>
<evidence type="ECO:0000313" key="5">
    <source>
        <dbReference type="Proteomes" id="UP000694569"/>
    </source>
</evidence>
<dbReference type="Gene3D" id="3.90.226.10">
    <property type="entry name" value="2-enoyl-CoA Hydratase, Chain A, domain 1"/>
    <property type="match status" value="1"/>
</dbReference>
<dbReference type="GO" id="GO:0004176">
    <property type="term" value="F:ATP-dependent peptidase activity"/>
    <property type="evidence" value="ECO:0007669"/>
    <property type="project" value="InterPro"/>
</dbReference>
<feature type="region of interest" description="Disordered" evidence="3">
    <location>
        <begin position="102"/>
        <end position="125"/>
    </location>
</feature>
<feature type="region of interest" description="Disordered" evidence="3">
    <location>
        <begin position="8"/>
        <end position="45"/>
    </location>
</feature>
<dbReference type="PANTHER" id="PTHR10381:SF11">
    <property type="entry name" value="ATP-DEPENDENT CLP PROTEASE PROTEOLYTIC SUBUNIT, MITOCHONDRIAL"/>
    <property type="match status" value="1"/>
</dbReference>
<dbReference type="GO" id="GO:0009368">
    <property type="term" value="C:endopeptidase Clp complex"/>
    <property type="evidence" value="ECO:0007669"/>
    <property type="project" value="TreeGrafter"/>
</dbReference>
<dbReference type="PRINTS" id="PR00127">
    <property type="entry name" value="CLPPROTEASEP"/>
</dbReference>
<dbReference type="GO" id="GO:0051117">
    <property type="term" value="F:ATPase binding"/>
    <property type="evidence" value="ECO:0007669"/>
    <property type="project" value="TreeGrafter"/>
</dbReference>
<dbReference type="OrthoDB" id="2017408at2759"/>
<dbReference type="Proteomes" id="UP000694569">
    <property type="component" value="Unplaced"/>
</dbReference>
<dbReference type="Ensembl" id="ENSLLET00000045274.1">
    <property type="protein sequence ID" value="ENSLLEP00000043539.1"/>
    <property type="gene ID" value="ENSLLEG00000027670.1"/>
</dbReference>
<comment type="similarity">
    <text evidence="1 2">Belongs to the peptidase S14 family.</text>
</comment>
<proteinExistence type="inferred from homology"/>
<organism evidence="4 5">
    <name type="scientific">Leptobrachium leishanense</name>
    <name type="common">Leishan spiny toad</name>
    <dbReference type="NCBI Taxonomy" id="445787"/>
    <lineage>
        <taxon>Eukaryota</taxon>
        <taxon>Metazoa</taxon>
        <taxon>Chordata</taxon>
        <taxon>Craniata</taxon>
        <taxon>Vertebrata</taxon>
        <taxon>Euteleostomi</taxon>
        <taxon>Amphibia</taxon>
        <taxon>Batrachia</taxon>
        <taxon>Anura</taxon>
        <taxon>Pelobatoidea</taxon>
        <taxon>Megophryidae</taxon>
        <taxon>Leptobrachium</taxon>
    </lineage>
</organism>
<keyword evidence="5" id="KW-1185">Reference proteome</keyword>